<evidence type="ECO:0000256" key="1">
    <source>
        <dbReference type="PROSITE-ProRule" id="PRU00047"/>
    </source>
</evidence>
<dbReference type="Proteomes" id="UP000821837">
    <property type="component" value="Unassembled WGS sequence"/>
</dbReference>
<accession>A0A9D4PY70</accession>
<evidence type="ECO:0000313" key="3">
    <source>
        <dbReference type="EMBL" id="KAH7957841.1"/>
    </source>
</evidence>
<reference evidence="3" key="2">
    <citation type="submission" date="2021-09" db="EMBL/GenBank/DDBJ databases">
        <authorList>
            <person name="Jia N."/>
            <person name="Wang J."/>
            <person name="Shi W."/>
            <person name="Du L."/>
            <person name="Sun Y."/>
            <person name="Zhan W."/>
            <person name="Jiang J."/>
            <person name="Wang Q."/>
            <person name="Zhang B."/>
            <person name="Ji P."/>
            <person name="Sakyi L.B."/>
            <person name="Cui X."/>
            <person name="Yuan T."/>
            <person name="Jiang B."/>
            <person name="Yang W."/>
            <person name="Lam T.T.-Y."/>
            <person name="Chang Q."/>
            <person name="Ding S."/>
            <person name="Wang X."/>
            <person name="Zhu J."/>
            <person name="Ruan X."/>
            <person name="Zhao L."/>
            <person name="Wei J."/>
            <person name="Que T."/>
            <person name="Du C."/>
            <person name="Cheng J."/>
            <person name="Dai P."/>
            <person name="Han X."/>
            <person name="Huang E."/>
            <person name="Gao Y."/>
            <person name="Liu J."/>
            <person name="Shao H."/>
            <person name="Ye R."/>
            <person name="Li L."/>
            <person name="Wei W."/>
            <person name="Wang X."/>
            <person name="Wang C."/>
            <person name="Huo Q."/>
            <person name="Li W."/>
            <person name="Guo W."/>
            <person name="Chen H."/>
            <person name="Chen S."/>
            <person name="Zhou L."/>
            <person name="Zhou L."/>
            <person name="Ni X."/>
            <person name="Tian J."/>
            <person name="Zhou Y."/>
            <person name="Sheng Y."/>
            <person name="Liu T."/>
            <person name="Pan Y."/>
            <person name="Xia L."/>
            <person name="Li J."/>
            <person name="Zhao F."/>
            <person name="Cao W."/>
        </authorList>
    </citation>
    <scope>NUCLEOTIDE SEQUENCE</scope>
    <source>
        <strain evidence="3">Rsan-2018</strain>
        <tissue evidence="3">Larvae</tissue>
    </source>
</reference>
<keyword evidence="1" id="KW-0862">Zinc</keyword>
<keyword evidence="1" id="KW-0479">Metal-binding</keyword>
<dbReference type="GO" id="GO:0003676">
    <property type="term" value="F:nucleic acid binding"/>
    <property type="evidence" value="ECO:0007669"/>
    <property type="project" value="InterPro"/>
</dbReference>
<gene>
    <name evidence="3" type="ORF">HPB52_023241</name>
</gene>
<dbReference type="EMBL" id="JABSTV010001250">
    <property type="protein sequence ID" value="KAH7957841.1"/>
    <property type="molecule type" value="Genomic_DNA"/>
</dbReference>
<dbReference type="GO" id="GO:0008270">
    <property type="term" value="F:zinc ion binding"/>
    <property type="evidence" value="ECO:0007669"/>
    <property type="project" value="UniProtKB-KW"/>
</dbReference>
<organism evidence="3 4">
    <name type="scientific">Rhipicephalus sanguineus</name>
    <name type="common">Brown dog tick</name>
    <name type="synonym">Ixodes sanguineus</name>
    <dbReference type="NCBI Taxonomy" id="34632"/>
    <lineage>
        <taxon>Eukaryota</taxon>
        <taxon>Metazoa</taxon>
        <taxon>Ecdysozoa</taxon>
        <taxon>Arthropoda</taxon>
        <taxon>Chelicerata</taxon>
        <taxon>Arachnida</taxon>
        <taxon>Acari</taxon>
        <taxon>Parasitiformes</taxon>
        <taxon>Ixodida</taxon>
        <taxon>Ixodoidea</taxon>
        <taxon>Ixodidae</taxon>
        <taxon>Rhipicephalinae</taxon>
        <taxon>Rhipicephalus</taxon>
        <taxon>Rhipicephalus</taxon>
    </lineage>
</organism>
<keyword evidence="1" id="KW-0863">Zinc-finger</keyword>
<dbReference type="InterPro" id="IPR001878">
    <property type="entry name" value="Znf_CCHC"/>
</dbReference>
<protein>
    <recommendedName>
        <fullName evidence="2">CCHC-type domain-containing protein</fullName>
    </recommendedName>
</protein>
<evidence type="ECO:0000259" key="2">
    <source>
        <dbReference type="PROSITE" id="PS50158"/>
    </source>
</evidence>
<dbReference type="AlphaFoldDB" id="A0A9D4PY70"/>
<evidence type="ECO:0000313" key="4">
    <source>
        <dbReference type="Proteomes" id="UP000821837"/>
    </source>
</evidence>
<reference evidence="3" key="1">
    <citation type="journal article" date="2020" name="Cell">
        <title>Large-Scale Comparative Analyses of Tick Genomes Elucidate Their Genetic Diversity and Vector Capacities.</title>
        <authorList>
            <consortium name="Tick Genome and Microbiome Consortium (TIGMIC)"/>
            <person name="Jia N."/>
            <person name="Wang J."/>
            <person name="Shi W."/>
            <person name="Du L."/>
            <person name="Sun Y."/>
            <person name="Zhan W."/>
            <person name="Jiang J.F."/>
            <person name="Wang Q."/>
            <person name="Zhang B."/>
            <person name="Ji P."/>
            <person name="Bell-Sakyi L."/>
            <person name="Cui X.M."/>
            <person name="Yuan T.T."/>
            <person name="Jiang B.G."/>
            <person name="Yang W.F."/>
            <person name="Lam T.T."/>
            <person name="Chang Q.C."/>
            <person name="Ding S.J."/>
            <person name="Wang X.J."/>
            <person name="Zhu J.G."/>
            <person name="Ruan X.D."/>
            <person name="Zhao L."/>
            <person name="Wei J.T."/>
            <person name="Ye R.Z."/>
            <person name="Que T.C."/>
            <person name="Du C.H."/>
            <person name="Zhou Y.H."/>
            <person name="Cheng J.X."/>
            <person name="Dai P.F."/>
            <person name="Guo W.B."/>
            <person name="Han X.H."/>
            <person name="Huang E.J."/>
            <person name="Li L.F."/>
            <person name="Wei W."/>
            <person name="Gao Y.C."/>
            <person name="Liu J.Z."/>
            <person name="Shao H.Z."/>
            <person name="Wang X."/>
            <person name="Wang C.C."/>
            <person name="Yang T.C."/>
            <person name="Huo Q.B."/>
            <person name="Li W."/>
            <person name="Chen H.Y."/>
            <person name="Chen S.E."/>
            <person name="Zhou L.G."/>
            <person name="Ni X.B."/>
            <person name="Tian J.H."/>
            <person name="Sheng Y."/>
            <person name="Liu T."/>
            <person name="Pan Y.S."/>
            <person name="Xia L.Y."/>
            <person name="Li J."/>
            <person name="Zhao F."/>
            <person name="Cao W.C."/>
        </authorList>
    </citation>
    <scope>NUCLEOTIDE SEQUENCE</scope>
    <source>
        <strain evidence="3">Rsan-2018</strain>
    </source>
</reference>
<name>A0A9D4PY70_RHISA</name>
<dbReference type="PROSITE" id="PS50158">
    <property type="entry name" value="ZF_CCHC"/>
    <property type="match status" value="1"/>
</dbReference>
<sequence length="193" mass="21838">MPYGCYAPDALQHITIEQSRANAYSYLRMRCLTLGIKQYEINNYEAAPHATCKGVIRKIDISESQTDLEKSILTDRNPSALGVKRIKSNETVVIVFDGCKVPNFVYFGTALVRRSLYHRQHDCCYACGRLGHRADVCPTPDEAVCKQCGISNPNENHMCFPKCGLCVGPHATTEKSCKQRLPLPFIVRRRRRE</sequence>
<feature type="domain" description="CCHC-type" evidence="2">
    <location>
        <begin position="124"/>
        <end position="138"/>
    </location>
</feature>
<proteinExistence type="predicted"/>
<comment type="caution">
    <text evidence="3">The sequence shown here is derived from an EMBL/GenBank/DDBJ whole genome shotgun (WGS) entry which is preliminary data.</text>
</comment>
<keyword evidence="4" id="KW-1185">Reference proteome</keyword>